<dbReference type="SMART" id="SM00829">
    <property type="entry name" value="PKS_ER"/>
    <property type="match status" value="1"/>
</dbReference>
<proteinExistence type="predicted"/>
<organism evidence="3 4">
    <name type="scientific">Denticeps clupeoides</name>
    <name type="common">denticle herring</name>
    <dbReference type="NCBI Taxonomy" id="299321"/>
    <lineage>
        <taxon>Eukaryota</taxon>
        <taxon>Metazoa</taxon>
        <taxon>Chordata</taxon>
        <taxon>Craniata</taxon>
        <taxon>Vertebrata</taxon>
        <taxon>Euteleostomi</taxon>
        <taxon>Actinopterygii</taxon>
        <taxon>Neopterygii</taxon>
        <taxon>Teleostei</taxon>
        <taxon>Clupei</taxon>
        <taxon>Clupeiformes</taxon>
        <taxon>Denticipitoidei</taxon>
        <taxon>Denticipitidae</taxon>
        <taxon>Denticeps</taxon>
    </lineage>
</organism>
<dbReference type="GO" id="GO:0016491">
    <property type="term" value="F:oxidoreductase activity"/>
    <property type="evidence" value="ECO:0007669"/>
    <property type="project" value="UniProtKB-KW"/>
</dbReference>
<evidence type="ECO:0000313" key="4">
    <source>
        <dbReference type="Proteomes" id="UP000694580"/>
    </source>
</evidence>
<reference evidence="3" key="2">
    <citation type="submission" date="2025-08" db="UniProtKB">
        <authorList>
            <consortium name="Ensembl"/>
        </authorList>
    </citation>
    <scope>IDENTIFICATION</scope>
</reference>
<dbReference type="Gene3D" id="3.90.180.10">
    <property type="entry name" value="Medium-chain alcohol dehydrogenases, catalytic domain"/>
    <property type="match status" value="1"/>
</dbReference>
<reference evidence="3" key="3">
    <citation type="submission" date="2025-09" db="UniProtKB">
        <authorList>
            <consortium name="Ensembl"/>
        </authorList>
    </citation>
    <scope>IDENTIFICATION</scope>
</reference>
<reference evidence="3 4" key="1">
    <citation type="submission" date="2020-06" db="EMBL/GenBank/DDBJ databases">
        <authorList>
            <consortium name="Wellcome Sanger Institute Data Sharing"/>
        </authorList>
    </citation>
    <scope>NUCLEOTIDE SEQUENCE [LARGE SCALE GENOMIC DNA]</scope>
</reference>
<sequence length="230" mass="25660">GAEQLDLLRRLRSSGVRLQLKQGRPAPGGGEVAVRVRACGPGIRWPIENETDSFLFTNKNESVCWFLNKMSCLHFRQVGDRVLVVAKCGLWQEMVLAPADHTFPMPEGMSYEEGAALPINYVTAHMMLFHMANVRAAQSVLVHMAAGKGCSTAPKLLAVRKARTPQQPDPAKLQLTSCWEETLCCRNSYSTSCIHTYSTGQKSKHLLIQRVFFIFMTIYVGRFSLKASKL</sequence>
<dbReference type="PANTHER" id="PTHR44054">
    <property type="entry name" value="SYNAPTIC VESICLE MEMBRANE PROTEIN VAT-1 HOMOLOG-LIKE"/>
    <property type="match status" value="1"/>
</dbReference>
<dbReference type="GO" id="GO:0005741">
    <property type="term" value="C:mitochondrial outer membrane"/>
    <property type="evidence" value="ECO:0007669"/>
    <property type="project" value="TreeGrafter"/>
</dbReference>
<evidence type="ECO:0000259" key="2">
    <source>
        <dbReference type="SMART" id="SM00829"/>
    </source>
</evidence>
<dbReference type="GO" id="GO:0010637">
    <property type="term" value="P:negative regulation of mitochondrial fusion"/>
    <property type="evidence" value="ECO:0007669"/>
    <property type="project" value="TreeGrafter"/>
</dbReference>
<keyword evidence="4" id="KW-1185">Reference proteome</keyword>
<evidence type="ECO:0000313" key="3">
    <source>
        <dbReference type="Ensembl" id="ENSDCDP00010002851.1"/>
    </source>
</evidence>
<dbReference type="GeneTree" id="ENSGT00940000157579"/>
<dbReference type="SUPFAM" id="SSF50129">
    <property type="entry name" value="GroES-like"/>
    <property type="match status" value="1"/>
</dbReference>
<feature type="domain" description="Enoyl reductase (ER)" evidence="2">
    <location>
        <begin position="15"/>
        <end position="208"/>
    </location>
</feature>
<dbReference type="AlphaFoldDB" id="A0AAY4A6P0"/>
<dbReference type="Proteomes" id="UP000694580">
    <property type="component" value="Chromosome 2"/>
</dbReference>
<evidence type="ECO:0000256" key="1">
    <source>
        <dbReference type="ARBA" id="ARBA00023002"/>
    </source>
</evidence>
<dbReference type="Ensembl" id="ENSDCDT00010002962.1">
    <property type="protein sequence ID" value="ENSDCDP00010002851.1"/>
    <property type="gene ID" value="ENSDCDG00010001340.1"/>
</dbReference>
<keyword evidence="1" id="KW-0560">Oxidoreductase</keyword>
<dbReference type="InterPro" id="IPR020843">
    <property type="entry name" value="ER"/>
</dbReference>
<name>A0AAY4A6P0_9TELE</name>
<accession>A0AAY4A6P0</accession>
<protein>
    <recommendedName>
        <fullName evidence="2">Enoyl reductase (ER) domain-containing protein</fullName>
    </recommendedName>
</protein>
<dbReference type="InterPro" id="IPR011032">
    <property type="entry name" value="GroES-like_sf"/>
</dbReference>
<dbReference type="PANTHER" id="PTHR44054:SF1">
    <property type="entry name" value="SYNAPTIC VESICLE MEMBRANE PROTEIN VAT-1 HOMOLOG"/>
    <property type="match status" value="1"/>
</dbReference>
<dbReference type="InterPro" id="IPR052100">
    <property type="entry name" value="SV-ATPase_mito-regulator"/>
</dbReference>